<gene>
    <name evidence="3" type="ORF">PXEA_LOCUS29982</name>
</gene>
<proteinExistence type="predicted"/>
<accession>A0A3S5AZZ8</accession>
<keyword evidence="2" id="KW-1133">Transmembrane helix</keyword>
<dbReference type="Proteomes" id="UP000784294">
    <property type="component" value="Unassembled WGS sequence"/>
</dbReference>
<keyword evidence="2" id="KW-0472">Membrane</keyword>
<keyword evidence="4" id="KW-1185">Reference proteome</keyword>
<organism evidence="3 4">
    <name type="scientific">Protopolystoma xenopodis</name>
    <dbReference type="NCBI Taxonomy" id="117903"/>
    <lineage>
        <taxon>Eukaryota</taxon>
        <taxon>Metazoa</taxon>
        <taxon>Spiralia</taxon>
        <taxon>Lophotrochozoa</taxon>
        <taxon>Platyhelminthes</taxon>
        <taxon>Monogenea</taxon>
        <taxon>Polyopisthocotylea</taxon>
        <taxon>Polystomatidea</taxon>
        <taxon>Polystomatidae</taxon>
        <taxon>Protopolystoma</taxon>
    </lineage>
</organism>
<sequence>MKSCIVSVCGTGDQGTPIYMENCHINCDDNEYICKASSGESGILGWTPESPCPPKVEVTTTTTTTAILTASPSDYTLELGQDNEEKVQNVNDALQNKSVGAILPSINDSSHLFFWKSSLLLKHIWLLPLIIATSASFILIFIFICAYCIYDSRRRQTVTYRANNVDGDILKKNNRTAFASNCFSNGFGFSCCRRSANHSDVDLKTSRSGGTAGQRSFICLDNVIVYELATNKSATDSVAKAHGAIGRIGSADNLLGWITAESGLKHGCKSLMAGYDERKKGHKNPPGYSHKNPPGYSKEKKLISMLNKQGWKAGGMQTKQSLMRSSMDSVKALTGRGPAGGKVLVPHEAVGGEPIDACARFDVRNFVQSNNSFCATPMNVANGTSYRMRQEDNESDSGLSRCLIPTGQGSLNRKLGSGGWSGRYKRSSPSKDPKRLSRGLCWMETATQKFVDPPRRLSFRMKVHEDEIQKSISPEEEAGSCCAAAVSLAYNLKYSTNLS</sequence>
<feature type="region of interest" description="Disordered" evidence="1">
    <location>
        <begin position="389"/>
        <end position="436"/>
    </location>
</feature>
<dbReference type="EMBL" id="CAAALY010252521">
    <property type="protein sequence ID" value="VEL36542.1"/>
    <property type="molecule type" value="Genomic_DNA"/>
</dbReference>
<evidence type="ECO:0000256" key="2">
    <source>
        <dbReference type="SAM" id="Phobius"/>
    </source>
</evidence>
<keyword evidence="2" id="KW-0812">Transmembrane</keyword>
<evidence type="ECO:0000313" key="4">
    <source>
        <dbReference type="Proteomes" id="UP000784294"/>
    </source>
</evidence>
<feature type="transmembrane region" description="Helical" evidence="2">
    <location>
        <begin position="124"/>
        <end position="150"/>
    </location>
</feature>
<evidence type="ECO:0000256" key="1">
    <source>
        <dbReference type="SAM" id="MobiDB-lite"/>
    </source>
</evidence>
<protein>
    <submittedName>
        <fullName evidence="3">Uncharacterized protein</fullName>
    </submittedName>
</protein>
<name>A0A3S5AZZ8_9PLAT</name>
<reference evidence="3" key="1">
    <citation type="submission" date="2018-11" db="EMBL/GenBank/DDBJ databases">
        <authorList>
            <consortium name="Pathogen Informatics"/>
        </authorList>
    </citation>
    <scope>NUCLEOTIDE SEQUENCE</scope>
</reference>
<comment type="caution">
    <text evidence="3">The sequence shown here is derived from an EMBL/GenBank/DDBJ whole genome shotgun (WGS) entry which is preliminary data.</text>
</comment>
<dbReference type="AlphaFoldDB" id="A0A3S5AZZ8"/>
<evidence type="ECO:0000313" key="3">
    <source>
        <dbReference type="EMBL" id="VEL36542.1"/>
    </source>
</evidence>